<accession>A0ABX3CX56</accession>
<name>A0ABX3CX56_9BACL</name>
<gene>
    <name evidence="1" type="ORF">BB776_04130</name>
</gene>
<dbReference type="EMBL" id="MBQG01000120">
    <property type="protein sequence ID" value="OHX49893.1"/>
    <property type="molecule type" value="Genomic_DNA"/>
</dbReference>
<evidence type="ECO:0000313" key="2">
    <source>
        <dbReference type="Proteomes" id="UP000242153"/>
    </source>
</evidence>
<reference evidence="1" key="1">
    <citation type="submission" date="2016-07" db="EMBL/GenBank/DDBJ databases">
        <title>Draft genome Planococcus salivarum.</title>
        <authorList>
            <person name="See-Too W.S."/>
        </authorList>
    </citation>
    <scope>NUCLEOTIDE SEQUENCE [LARGE SCALE GENOMIC DNA]</scope>
    <source>
        <strain evidence="1">DSM 23820</strain>
    </source>
</reference>
<dbReference type="Proteomes" id="UP000242153">
    <property type="component" value="Unassembled WGS sequence"/>
</dbReference>
<evidence type="ECO:0000313" key="1">
    <source>
        <dbReference type="EMBL" id="OHX49893.1"/>
    </source>
</evidence>
<comment type="caution">
    <text evidence="1">The sequence shown here is derived from an EMBL/GenBank/DDBJ whole genome shotgun (WGS) entry which is preliminary data.</text>
</comment>
<sequence>MYLLPDSKLNRERSVDGHSRLSAVFNKMAHIHKNSPGVMPGLLQLVEKETLKSIFRKTASLAWGLALS</sequence>
<protein>
    <submittedName>
        <fullName evidence="1">Uncharacterized protein</fullName>
    </submittedName>
</protein>
<keyword evidence="2" id="KW-1185">Reference proteome</keyword>
<proteinExistence type="predicted"/>
<organism evidence="1 2">
    <name type="scientific">Planococcus salinarum</name>
    <dbReference type="NCBI Taxonomy" id="622695"/>
    <lineage>
        <taxon>Bacteria</taxon>
        <taxon>Bacillati</taxon>
        <taxon>Bacillota</taxon>
        <taxon>Bacilli</taxon>
        <taxon>Bacillales</taxon>
        <taxon>Caryophanaceae</taxon>
        <taxon>Planococcus</taxon>
    </lineage>
</organism>